<keyword evidence="3" id="KW-1185">Reference proteome</keyword>
<feature type="region of interest" description="Disordered" evidence="1">
    <location>
        <begin position="59"/>
        <end position="78"/>
    </location>
</feature>
<organism evidence="2 3">
    <name type="scientific">Ceratodon purpureus</name>
    <name type="common">Fire moss</name>
    <name type="synonym">Dicranum purpureum</name>
    <dbReference type="NCBI Taxonomy" id="3225"/>
    <lineage>
        <taxon>Eukaryota</taxon>
        <taxon>Viridiplantae</taxon>
        <taxon>Streptophyta</taxon>
        <taxon>Embryophyta</taxon>
        <taxon>Bryophyta</taxon>
        <taxon>Bryophytina</taxon>
        <taxon>Bryopsida</taxon>
        <taxon>Dicranidae</taxon>
        <taxon>Pseudoditrichales</taxon>
        <taxon>Ditrichaceae</taxon>
        <taxon>Ceratodon</taxon>
    </lineage>
</organism>
<evidence type="ECO:0000256" key="1">
    <source>
        <dbReference type="SAM" id="MobiDB-lite"/>
    </source>
</evidence>
<proteinExistence type="predicted"/>
<accession>A0A8T0IFI6</accession>
<reference evidence="2" key="1">
    <citation type="submission" date="2020-06" db="EMBL/GenBank/DDBJ databases">
        <title>WGS assembly of Ceratodon purpureus strain R40.</title>
        <authorList>
            <person name="Carey S.B."/>
            <person name="Jenkins J."/>
            <person name="Shu S."/>
            <person name="Lovell J.T."/>
            <person name="Sreedasyam A."/>
            <person name="Maumus F."/>
            <person name="Tiley G.P."/>
            <person name="Fernandez-Pozo N."/>
            <person name="Barry K."/>
            <person name="Chen C."/>
            <person name="Wang M."/>
            <person name="Lipzen A."/>
            <person name="Daum C."/>
            <person name="Saski C.A."/>
            <person name="Payton A.C."/>
            <person name="Mcbreen J.C."/>
            <person name="Conrad R.E."/>
            <person name="Kollar L.M."/>
            <person name="Olsson S."/>
            <person name="Huttunen S."/>
            <person name="Landis J.B."/>
            <person name="Wickett N.J."/>
            <person name="Johnson M.G."/>
            <person name="Rensing S.A."/>
            <person name="Grimwood J."/>
            <person name="Schmutz J."/>
            <person name="Mcdaniel S.F."/>
        </authorList>
    </citation>
    <scope>NUCLEOTIDE SEQUENCE</scope>
    <source>
        <strain evidence="2">R40</strain>
    </source>
</reference>
<evidence type="ECO:0000313" key="3">
    <source>
        <dbReference type="Proteomes" id="UP000822688"/>
    </source>
</evidence>
<dbReference type="AlphaFoldDB" id="A0A8T0IFI6"/>
<name>A0A8T0IFI6_CERPU</name>
<evidence type="ECO:0000313" key="2">
    <source>
        <dbReference type="EMBL" id="KAG0581669.1"/>
    </source>
</evidence>
<sequence length="106" mass="11872">MIRTSSFAVTRQFRRVNWLGMIDCRGREGGRDQRQTMDGMCSIWECGDEYVTTPKLNLPALARPPSRPEQSRAVGRQRAVQWGRALVGSDVGRRSGCTQSIGTKLT</sequence>
<dbReference type="Proteomes" id="UP000822688">
    <property type="component" value="Chromosome 4"/>
</dbReference>
<gene>
    <name evidence="2" type="ORF">KC19_4G270400</name>
</gene>
<comment type="caution">
    <text evidence="2">The sequence shown here is derived from an EMBL/GenBank/DDBJ whole genome shotgun (WGS) entry which is preliminary data.</text>
</comment>
<dbReference type="EMBL" id="CM026424">
    <property type="protein sequence ID" value="KAG0581669.1"/>
    <property type="molecule type" value="Genomic_DNA"/>
</dbReference>
<protein>
    <submittedName>
        <fullName evidence="2">Uncharacterized protein</fullName>
    </submittedName>
</protein>